<comment type="caution">
    <text evidence="2">The sequence shown here is derived from an EMBL/GenBank/DDBJ whole genome shotgun (WGS) entry which is preliminary data.</text>
</comment>
<feature type="transmembrane region" description="Helical" evidence="1">
    <location>
        <begin position="213"/>
        <end position="235"/>
    </location>
</feature>
<keyword evidence="1" id="KW-0812">Transmembrane</keyword>
<evidence type="ECO:0000256" key="1">
    <source>
        <dbReference type="SAM" id="Phobius"/>
    </source>
</evidence>
<evidence type="ECO:0000313" key="2">
    <source>
        <dbReference type="EMBL" id="KAI1695739.1"/>
    </source>
</evidence>
<evidence type="ECO:0000313" key="3">
    <source>
        <dbReference type="Proteomes" id="UP001201812"/>
    </source>
</evidence>
<name>A0AAD4MIW3_9BILA</name>
<feature type="transmembrane region" description="Helical" evidence="1">
    <location>
        <begin position="133"/>
        <end position="153"/>
    </location>
</feature>
<feature type="transmembrane region" description="Helical" evidence="1">
    <location>
        <begin position="6"/>
        <end position="34"/>
    </location>
</feature>
<organism evidence="2 3">
    <name type="scientific">Ditylenchus destructor</name>
    <dbReference type="NCBI Taxonomy" id="166010"/>
    <lineage>
        <taxon>Eukaryota</taxon>
        <taxon>Metazoa</taxon>
        <taxon>Ecdysozoa</taxon>
        <taxon>Nematoda</taxon>
        <taxon>Chromadorea</taxon>
        <taxon>Rhabditida</taxon>
        <taxon>Tylenchina</taxon>
        <taxon>Tylenchomorpha</taxon>
        <taxon>Sphaerularioidea</taxon>
        <taxon>Anguinidae</taxon>
        <taxon>Anguininae</taxon>
        <taxon>Ditylenchus</taxon>
    </lineage>
</organism>
<feature type="transmembrane region" description="Helical" evidence="1">
    <location>
        <begin position="90"/>
        <end position="113"/>
    </location>
</feature>
<gene>
    <name evidence="2" type="ORF">DdX_19422</name>
</gene>
<sequence>MDFATYLPYITFGQAIVALLSRTVSLCFISRLLCVTRKLFLPPNGNLSYCLAVYLIFNWIMACLHLPYLVYIIAKTTSNLAHPTYEPYEIFWLELWPSVLFSCAGIPVIFLSVDRCLAIRLLTRYTSQVKVKLVIAEIVLSAIVAGTCFAFFLQELPLSMSTSCTSLPCLSIKFRAFQLTIPKLMLSAVSVSAGIVFLFFMGNVDFKLMRNRVVKYTVILDFVMNVVPICSSLIFNLCTGVSVTSYLGEYSPTLNTVESAILSVYYYRVLVWRRKQNVTINKMVSLQATTVI</sequence>
<keyword evidence="1" id="KW-1133">Transmembrane helix</keyword>
<keyword evidence="3" id="KW-1185">Reference proteome</keyword>
<protein>
    <submittedName>
        <fullName evidence="2">Uncharacterized protein</fullName>
    </submittedName>
</protein>
<dbReference type="Proteomes" id="UP001201812">
    <property type="component" value="Unassembled WGS sequence"/>
</dbReference>
<dbReference type="AlphaFoldDB" id="A0AAD4MIW3"/>
<accession>A0AAD4MIW3</accession>
<reference evidence="2" key="1">
    <citation type="submission" date="2022-01" db="EMBL/GenBank/DDBJ databases">
        <title>Genome Sequence Resource for Two Populations of Ditylenchus destructor, the Migratory Endoparasitic Phytonematode.</title>
        <authorList>
            <person name="Zhang H."/>
            <person name="Lin R."/>
            <person name="Xie B."/>
        </authorList>
    </citation>
    <scope>NUCLEOTIDE SEQUENCE</scope>
    <source>
        <strain evidence="2">BazhouSP</strain>
    </source>
</reference>
<feature type="transmembrane region" description="Helical" evidence="1">
    <location>
        <begin position="46"/>
        <end position="70"/>
    </location>
</feature>
<proteinExistence type="predicted"/>
<keyword evidence="1" id="KW-0472">Membrane</keyword>
<feature type="transmembrane region" description="Helical" evidence="1">
    <location>
        <begin position="184"/>
        <end position="201"/>
    </location>
</feature>
<dbReference type="EMBL" id="JAKKPZ010000377">
    <property type="protein sequence ID" value="KAI1695739.1"/>
    <property type="molecule type" value="Genomic_DNA"/>
</dbReference>